<keyword evidence="6 9" id="KW-0067">ATP-binding</keyword>
<sequence>MNRYKVVKTIGEGSYGQAFLCTENKTHKDVIIKELNITQQEPKVRESSLNEAKILSKLNNPNIVKFIESFIEKGKLYIVMEYAEGGDLWRYIQNRNGRHIPESQILIWIQQLCSALSYVHSQNILHRDLKSRNIFLDSENNAKLGDFGIAKVLEHTGDFAKTIVGSPFYLSPEICNGVPYDEKTDIWSLGCIFYEMCTLTPAFSGNNMGNVVMKILLQKQQPIPSMYSKELSKLINSMLMKEPSERPNLSQILSLKPLRPKTADHPPKVTASNSSKATASNSSKATASNSSKATSSNSSKATASNSSKATASNSSKATASNSSKATASNSSKATASNPPKTANNPSAKGALNPSAKAVTKNSSKAGSNNSTKETANSVPKAANPTAKAATKNPQKVSPSAAVNSSKAAANHLSKAADKPSPKAIVATPRAADNPRSKAVNFASPKAAGNLKVSNSPKSTSDSAPKPTVSHPPKSADNHPVKAADDSSKAIANPHQKAVIFSTPKANRNIKASKSSPADPTSDAADILCLKARPSSPPRDRNQETPPPIALDLEHQPETRKKAAIVPGIRCSHSAVPRLRKSSPQKPNNDTFSNCLVIQSLSQTPRPKTINKEDISHNAQMLPVKRLGKSVNIRASENIKPAMRRKNANAQKKQDDIRTFLENKIGKGKMIKAYNDLKEEIIDPSDVLDYIGGAGNEYLIILLQKLIVMEAESEFICEKIF</sequence>
<feature type="compositionally biased region" description="Basic and acidic residues" evidence="10">
    <location>
        <begin position="473"/>
        <end position="487"/>
    </location>
</feature>
<dbReference type="PROSITE" id="PS50011">
    <property type="entry name" value="PROTEIN_KINASE_DOM"/>
    <property type="match status" value="1"/>
</dbReference>
<organism evidence="12 13">
    <name type="scientific">Tritrichomonas musculus</name>
    <dbReference type="NCBI Taxonomy" id="1915356"/>
    <lineage>
        <taxon>Eukaryota</taxon>
        <taxon>Metamonada</taxon>
        <taxon>Parabasalia</taxon>
        <taxon>Tritrichomonadida</taxon>
        <taxon>Tritrichomonadidae</taxon>
        <taxon>Tritrichomonas</taxon>
    </lineage>
</organism>
<dbReference type="Gene3D" id="3.30.200.20">
    <property type="entry name" value="Phosphorylase Kinase, domain 1"/>
    <property type="match status" value="1"/>
</dbReference>
<name>A0ABR2JXX8_9EUKA</name>
<evidence type="ECO:0000256" key="6">
    <source>
        <dbReference type="ARBA" id="ARBA00022840"/>
    </source>
</evidence>
<accession>A0ABR2JXX8</accession>
<dbReference type="PROSITE" id="PS00107">
    <property type="entry name" value="PROTEIN_KINASE_ATP"/>
    <property type="match status" value="1"/>
</dbReference>
<dbReference type="PROSITE" id="PS00108">
    <property type="entry name" value="PROTEIN_KINASE_ST"/>
    <property type="match status" value="1"/>
</dbReference>
<gene>
    <name evidence="12" type="ORF">M9Y10_042770</name>
</gene>
<evidence type="ECO:0000313" key="13">
    <source>
        <dbReference type="Proteomes" id="UP001470230"/>
    </source>
</evidence>
<dbReference type="Gene3D" id="1.10.510.10">
    <property type="entry name" value="Transferase(Phosphotransferase) domain 1"/>
    <property type="match status" value="1"/>
</dbReference>
<feature type="compositionally biased region" description="Low complexity" evidence="10">
    <location>
        <begin position="270"/>
        <end position="337"/>
    </location>
</feature>
<keyword evidence="2" id="KW-0723">Serine/threonine-protein kinase</keyword>
<evidence type="ECO:0000256" key="5">
    <source>
        <dbReference type="ARBA" id="ARBA00022777"/>
    </source>
</evidence>
<evidence type="ECO:0000256" key="7">
    <source>
        <dbReference type="ARBA" id="ARBA00047899"/>
    </source>
</evidence>
<feature type="compositionally biased region" description="Polar residues" evidence="10">
    <location>
        <begin position="359"/>
        <end position="377"/>
    </location>
</feature>
<keyword evidence="5" id="KW-0418">Kinase</keyword>
<dbReference type="SMART" id="SM00220">
    <property type="entry name" value="S_TKc"/>
    <property type="match status" value="1"/>
</dbReference>
<dbReference type="InterPro" id="IPR051131">
    <property type="entry name" value="NEK_Ser/Thr_kinase_NIMA"/>
</dbReference>
<comment type="catalytic activity">
    <reaction evidence="8">
        <text>L-seryl-[protein] + ATP = O-phospho-L-seryl-[protein] + ADP + H(+)</text>
        <dbReference type="Rhea" id="RHEA:17989"/>
        <dbReference type="Rhea" id="RHEA-COMP:9863"/>
        <dbReference type="Rhea" id="RHEA-COMP:11604"/>
        <dbReference type="ChEBI" id="CHEBI:15378"/>
        <dbReference type="ChEBI" id="CHEBI:29999"/>
        <dbReference type="ChEBI" id="CHEBI:30616"/>
        <dbReference type="ChEBI" id="CHEBI:83421"/>
        <dbReference type="ChEBI" id="CHEBI:456216"/>
        <dbReference type="EC" id="2.7.11.1"/>
    </reaction>
</comment>
<evidence type="ECO:0000256" key="4">
    <source>
        <dbReference type="ARBA" id="ARBA00022741"/>
    </source>
</evidence>
<dbReference type="SUPFAM" id="SSF56112">
    <property type="entry name" value="Protein kinase-like (PK-like)"/>
    <property type="match status" value="1"/>
</dbReference>
<feature type="binding site" evidence="9">
    <location>
        <position position="33"/>
    </location>
    <ligand>
        <name>ATP</name>
        <dbReference type="ChEBI" id="CHEBI:30616"/>
    </ligand>
</feature>
<evidence type="ECO:0000313" key="12">
    <source>
        <dbReference type="EMBL" id="KAK8883673.1"/>
    </source>
</evidence>
<keyword evidence="3" id="KW-0808">Transferase</keyword>
<feature type="region of interest" description="Disordered" evidence="10">
    <location>
        <begin position="258"/>
        <end position="522"/>
    </location>
</feature>
<evidence type="ECO:0000256" key="3">
    <source>
        <dbReference type="ARBA" id="ARBA00022679"/>
    </source>
</evidence>
<dbReference type="InterPro" id="IPR017441">
    <property type="entry name" value="Protein_kinase_ATP_BS"/>
</dbReference>
<dbReference type="EMBL" id="JAPFFF010000008">
    <property type="protein sequence ID" value="KAK8883673.1"/>
    <property type="molecule type" value="Genomic_DNA"/>
</dbReference>
<evidence type="ECO:0000259" key="11">
    <source>
        <dbReference type="PROSITE" id="PS50011"/>
    </source>
</evidence>
<dbReference type="PANTHER" id="PTHR44899">
    <property type="entry name" value="CAMK FAMILY PROTEIN KINASE"/>
    <property type="match status" value="1"/>
</dbReference>
<evidence type="ECO:0000256" key="2">
    <source>
        <dbReference type="ARBA" id="ARBA00022527"/>
    </source>
</evidence>
<dbReference type="Proteomes" id="UP001470230">
    <property type="component" value="Unassembled WGS sequence"/>
</dbReference>
<dbReference type="InterPro" id="IPR011009">
    <property type="entry name" value="Kinase-like_dom_sf"/>
</dbReference>
<feature type="compositionally biased region" description="Polar residues" evidence="10">
    <location>
        <begin position="503"/>
        <end position="518"/>
    </location>
</feature>
<evidence type="ECO:0000256" key="9">
    <source>
        <dbReference type="PROSITE-ProRule" id="PRU10141"/>
    </source>
</evidence>
<reference evidence="12 13" key="1">
    <citation type="submission" date="2024-04" db="EMBL/GenBank/DDBJ databases">
        <title>Tritrichomonas musculus Genome.</title>
        <authorList>
            <person name="Alves-Ferreira E."/>
            <person name="Grigg M."/>
            <person name="Lorenzi H."/>
            <person name="Galac M."/>
        </authorList>
    </citation>
    <scope>NUCLEOTIDE SEQUENCE [LARGE SCALE GENOMIC DNA]</scope>
    <source>
        <strain evidence="12 13">EAF2021</strain>
    </source>
</reference>
<keyword evidence="13" id="KW-1185">Reference proteome</keyword>
<feature type="compositionally biased region" description="Low complexity" evidence="10">
    <location>
        <begin position="379"/>
        <end position="410"/>
    </location>
</feature>
<dbReference type="Pfam" id="PF00069">
    <property type="entry name" value="Pkinase"/>
    <property type="match status" value="1"/>
</dbReference>
<dbReference type="EC" id="2.7.11.1" evidence="1"/>
<comment type="caution">
    <text evidence="12">The sequence shown here is derived from an EMBL/GenBank/DDBJ whole genome shotgun (WGS) entry which is preliminary data.</text>
</comment>
<dbReference type="InterPro" id="IPR008271">
    <property type="entry name" value="Ser/Thr_kinase_AS"/>
</dbReference>
<dbReference type="InterPro" id="IPR001245">
    <property type="entry name" value="Ser-Thr/Tyr_kinase_cat_dom"/>
</dbReference>
<dbReference type="InterPro" id="IPR000719">
    <property type="entry name" value="Prot_kinase_dom"/>
</dbReference>
<proteinExistence type="predicted"/>
<keyword evidence="4 9" id="KW-0547">Nucleotide-binding</keyword>
<dbReference type="PANTHER" id="PTHR44899:SF3">
    <property type="entry name" value="SERINE_THREONINE-PROTEIN KINASE NEK1"/>
    <property type="match status" value="1"/>
</dbReference>
<feature type="domain" description="Protein kinase" evidence="11">
    <location>
        <begin position="4"/>
        <end position="259"/>
    </location>
</feature>
<protein>
    <recommendedName>
        <fullName evidence="1">non-specific serine/threonine protein kinase</fullName>
        <ecNumber evidence="1">2.7.11.1</ecNumber>
    </recommendedName>
</protein>
<dbReference type="PRINTS" id="PR00109">
    <property type="entry name" value="TYRKINASE"/>
</dbReference>
<comment type="catalytic activity">
    <reaction evidence="7">
        <text>L-threonyl-[protein] + ATP = O-phospho-L-threonyl-[protein] + ADP + H(+)</text>
        <dbReference type="Rhea" id="RHEA:46608"/>
        <dbReference type="Rhea" id="RHEA-COMP:11060"/>
        <dbReference type="Rhea" id="RHEA-COMP:11605"/>
        <dbReference type="ChEBI" id="CHEBI:15378"/>
        <dbReference type="ChEBI" id="CHEBI:30013"/>
        <dbReference type="ChEBI" id="CHEBI:30616"/>
        <dbReference type="ChEBI" id="CHEBI:61977"/>
        <dbReference type="ChEBI" id="CHEBI:456216"/>
        <dbReference type="EC" id="2.7.11.1"/>
    </reaction>
</comment>
<evidence type="ECO:0000256" key="8">
    <source>
        <dbReference type="ARBA" id="ARBA00048679"/>
    </source>
</evidence>
<feature type="compositionally biased region" description="Polar residues" evidence="10">
    <location>
        <begin position="451"/>
        <end position="462"/>
    </location>
</feature>
<evidence type="ECO:0000256" key="10">
    <source>
        <dbReference type="SAM" id="MobiDB-lite"/>
    </source>
</evidence>
<evidence type="ECO:0000256" key="1">
    <source>
        <dbReference type="ARBA" id="ARBA00012513"/>
    </source>
</evidence>
<dbReference type="CDD" id="cd08215">
    <property type="entry name" value="STKc_Nek"/>
    <property type="match status" value="1"/>
</dbReference>